<comment type="catalytic activity">
    <reaction evidence="5">
        <text>L-proline + a quinone = (S)-1-pyrroline-5-carboxylate + a quinol + H(+)</text>
        <dbReference type="Rhea" id="RHEA:23784"/>
        <dbReference type="ChEBI" id="CHEBI:15378"/>
        <dbReference type="ChEBI" id="CHEBI:17388"/>
        <dbReference type="ChEBI" id="CHEBI:24646"/>
        <dbReference type="ChEBI" id="CHEBI:60039"/>
        <dbReference type="ChEBI" id="CHEBI:132124"/>
        <dbReference type="EC" id="1.5.5.2"/>
    </reaction>
</comment>
<evidence type="ECO:0000313" key="9">
    <source>
        <dbReference type="Proteomes" id="UP000184188"/>
    </source>
</evidence>
<dbReference type="InterPro" id="IPR015659">
    <property type="entry name" value="Proline_oxidase"/>
</dbReference>
<dbReference type="SUPFAM" id="SSF51730">
    <property type="entry name" value="FAD-linked oxidoreductase"/>
    <property type="match status" value="1"/>
</dbReference>
<dbReference type="RefSeq" id="XP_022576823.1">
    <property type="nucleotide sequence ID" value="XM_022727632.1"/>
</dbReference>
<keyword evidence="4 5" id="KW-0642">Proline metabolism</keyword>
<protein>
    <recommendedName>
        <fullName evidence="2 5">Proline dehydrogenase</fullName>
        <ecNumber evidence="2 5">1.5.5.2</ecNumber>
    </recommendedName>
</protein>
<dbReference type="OrthoDB" id="5464at2759"/>
<comment type="similarity">
    <text evidence="1 5">Belongs to the proline oxidase family.</text>
</comment>
<dbReference type="Pfam" id="PF01619">
    <property type="entry name" value="Pro_dh"/>
    <property type="match status" value="1"/>
</dbReference>
<name>A0A1L9S565_9EURO</name>
<dbReference type="InterPro" id="IPR002872">
    <property type="entry name" value="Proline_DH_dom"/>
</dbReference>
<keyword evidence="9" id="KW-1185">Reference proteome</keyword>
<dbReference type="GO" id="GO:0071949">
    <property type="term" value="F:FAD binding"/>
    <property type="evidence" value="ECO:0007669"/>
    <property type="project" value="TreeGrafter"/>
</dbReference>
<dbReference type="GO" id="GO:0010133">
    <property type="term" value="P:L-proline catabolic process to L-glutamate"/>
    <property type="evidence" value="ECO:0007669"/>
    <property type="project" value="TreeGrafter"/>
</dbReference>
<comment type="cofactor">
    <cofactor evidence="5">
        <name>FAD</name>
        <dbReference type="ChEBI" id="CHEBI:57692"/>
    </cofactor>
</comment>
<dbReference type="STRING" id="1073090.A0A1L9S565"/>
<dbReference type="PANTHER" id="PTHR13914">
    <property type="entry name" value="PROLINE OXIDASE"/>
    <property type="match status" value="1"/>
</dbReference>
<dbReference type="Proteomes" id="UP000184188">
    <property type="component" value="Unassembled WGS sequence"/>
</dbReference>
<proteinExistence type="inferred from homology"/>
<dbReference type="GO" id="GO:0004657">
    <property type="term" value="F:proline dehydrogenase activity"/>
    <property type="evidence" value="ECO:0007669"/>
    <property type="project" value="UniProtKB-EC"/>
</dbReference>
<dbReference type="EMBL" id="KV878362">
    <property type="protein sequence ID" value="OJJ42313.1"/>
    <property type="molecule type" value="Genomic_DNA"/>
</dbReference>
<sequence>MPINSTARTIPRAIPRAIPQPISPPGPFSAVHLRRQSTSSQGQPPLAVLPTGALLRSLLTNCVASKPWLQRPVLAVLARLAAIDSGNWFSVDRNPLLHAVLKTTFYRQFCAGETPSETRETLRALKAMGFGGSILTYARETVFDHRTGAQRAFTDGNRVDDDEHIAVWRRGTLDTVDLLGPNDLLALKLTGAGPGVTGAFAAGENPPAAMWAAVEAICDRCEERNVRILVDAESQHYQAGIQKMTLELMRKYNRNRPALVYNTYQAYLKATPATLATHLVAAAQDGFTLGLKLVRGAYLATDPRALIHDTKADTDAAYNAIAQGALRRHLGDFGGDNALKPFPAVDLFLAGHNRVSVMTAYELHRSRRLAGLPTVRLGFAQLHGMSDELSFDLLQRTRGNFNEKPGLDFQEPDVYKCSNWGTVGECLAYLTRRAIENRDAITRTHDEYSALKAEARRRILAGWQPSPRRGKVWDI</sequence>
<feature type="region of interest" description="Disordered" evidence="6">
    <location>
        <begin position="14"/>
        <end position="45"/>
    </location>
</feature>
<dbReference type="GO" id="GO:0005739">
    <property type="term" value="C:mitochondrion"/>
    <property type="evidence" value="ECO:0007669"/>
    <property type="project" value="TreeGrafter"/>
</dbReference>
<dbReference type="Gene3D" id="3.20.20.220">
    <property type="match status" value="1"/>
</dbReference>
<evidence type="ECO:0000256" key="6">
    <source>
        <dbReference type="SAM" id="MobiDB-lite"/>
    </source>
</evidence>
<dbReference type="PANTHER" id="PTHR13914:SF0">
    <property type="entry name" value="PROLINE DEHYDROGENASE 1, MITOCHONDRIAL"/>
    <property type="match status" value="1"/>
</dbReference>
<evidence type="ECO:0000259" key="7">
    <source>
        <dbReference type="Pfam" id="PF01619"/>
    </source>
</evidence>
<gene>
    <name evidence="8" type="ORF">ASPZODRAFT_20636</name>
</gene>
<evidence type="ECO:0000313" key="8">
    <source>
        <dbReference type="EMBL" id="OJJ42313.1"/>
    </source>
</evidence>
<dbReference type="AlphaFoldDB" id="A0A1L9S565"/>
<accession>A0A1L9S565</accession>
<feature type="domain" description="Proline dehydrogenase" evidence="7">
    <location>
        <begin position="120"/>
        <end position="443"/>
    </location>
</feature>
<comment type="function">
    <text evidence="5">Converts proline to delta-1-pyrroline-5-carboxylate.</text>
</comment>
<evidence type="ECO:0000256" key="1">
    <source>
        <dbReference type="ARBA" id="ARBA00005869"/>
    </source>
</evidence>
<keyword evidence="3 5" id="KW-0560">Oxidoreductase</keyword>
<dbReference type="InterPro" id="IPR029041">
    <property type="entry name" value="FAD-linked_oxidoreductase-like"/>
</dbReference>
<evidence type="ECO:0000256" key="3">
    <source>
        <dbReference type="ARBA" id="ARBA00023002"/>
    </source>
</evidence>
<reference evidence="9" key="1">
    <citation type="journal article" date="2017" name="Genome Biol.">
        <title>Comparative genomics reveals high biological diversity and specific adaptations in the industrially and medically important fungal genus Aspergillus.</title>
        <authorList>
            <person name="de Vries R.P."/>
            <person name="Riley R."/>
            <person name="Wiebenga A."/>
            <person name="Aguilar-Osorio G."/>
            <person name="Amillis S."/>
            <person name="Uchima C.A."/>
            <person name="Anderluh G."/>
            <person name="Asadollahi M."/>
            <person name="Askin M."/>
            <person name="Barry K."/>
            <person name="Battaglia E."/>
            <person name="Bayram O."/>
            <person name="Benocci T."/>
            <person name="Braus-Stromeyer S.A."/>
            <person name="Caldana C."/>
            <person name="Canovas D."/>
            <person name="Cerqueira G.C."/>
            <person name="Chen F."/>
            <person name="Chen W."/>
            <person name="Choi C."/>
            <person name="Clum A."/>
            <person name="Dos Santos R.A."/>
            <person name="Damasio A.R."/>
            <person name="Diallinas G."/>
            <person name="Emri T."/>
            <person name="Fekete E."/>
            <person name="Flipphi M."/>
            <person name="Freyberg S."/>
            <person name="Gallo A."/>
            <person name="Gournas C."/>
            <person name="Habgood R."/>
            <person name="Hainaut M."/>
            <person name="Harispe M.L."/>
            <person name="Henrissat B."/>
            <person name="Hilden K.S."/>
            <person name="Hope R."/>
            <person name="Hossain A."/>
            <person name="Karabika E."/>
            <person name="Karaffa L."/>
            <person name="Karanyi Z."/>
            <person name="Krasevec N."/>
            <person name="Kuo A."/>
            <person name="Kusch H."/>
            <person name="LaButti K."/>
            <person name="Lagendijk E.L."/>
            <person name="Lapidus A."/>
            <person name="Levasseur A."/>
            <person name="Lindquist E."/>
            <person name="Lipzen A."/>
            <person name="Logrieco A.F."/>
            <person name="MacCabe A."/>
            <person name="Maekelae M.R."/>
            <person name="Malavazi I."/>
            <person name="Melin P."/>
            <person name="Meyer V."/>
            <person name="Mielnichuk N."/>
            <person name="Miskei M."/>
            <person name="Molnar A.P."/>
            <person name="Mule G."/>
            <person name="Ngan C.Y."/>
            <person name="Orejas M."/>
            <person name="Orosz E."/>
            <person name="Ouedraogo J.P."/>
            <person name="Overkamp K.M."/>
            <person name="Park H.-S."/>
            <person name="Perrone G."/>
            <person name="Piumi F."/>
            <person name="Punt P.J."/>
            <person name="Ram A.F."/>
            <person name="Ramon A."/>
            <person name="Rauscher S."/>
            <person name="Record E."/>
            <person name="Riano-Pachon D.M."/>
            <person name="Robert V."/>
            <person name="Roehrig J."/>
            <person name="Ruller R."/>
            <person name="Salamov A."/>
            <person name="Salih N.S."/>
            <person name="Samson R.A."/>
            <person name="Sandor E."/>
            <person name="Sanguinetti M."/>
            <person name="Schuetze T."/>
            <person name="Sepcic K."/>
            <person name="Shelest E."/>
            <person name="Sherlock G."/>
            <person name="Sophianopoulou V."/>
            <person name="Squina F.M."/>
            <person name="Sun H."/>
            <person name="Susca A."/>
            <person name="Todd R.B."/>
            <person name="Tsang A."/>
            <person name="Unkles S.E."/>
            <person name="van de Wiele N."/>
            <person name="van Rossen-Uffink D."/>
            <person name="Oliveira J.V."/>
            <person name="Vesth T.C."/>
            <person name="Visser J."/>
            <person name="Yu J.-H."/>
            <person name="Zhou M."/>
            <person name="Andersen M.R."/>
            <person name="Archer D.B."/>
            <person name="Baker S.E."/>
            <person name="Benoit I."/>
            <person name="Brakhage A.A."/>
            <person name="Braus G.H."/>
            <person name="Fischer R."/>
            <person name="Frisvad J.C."/>
            <person name="Goldman G.H."/>
            <person name="Houbraken J."/>
            <person name="Oakley B."/>
            <person name="Pocsi I."/>
            <person name="Scazzocchio C."/>
            <person name="Seiboth B."/>
            <person name="vanKuyk P.A."/>
            <person name="Wortman J."/>
            <person name="Dyer P.S."/>
            <person name="Grigoriev I.V."/>
        </authorList>
    </citation>
    <scope>NUCLEOTIDE SEQUENCE [LARGE SCALE GENOMIC DNA]</scope>
    <source>
        <strain evidence="9">CBS 506.65</strain>
    </source>
</reference>
<evidence type="ECO:0000256" key="4">
    <source>
        <dbReference type="ARBA" id="ARBA00023062"/>
    </source>
</evidence>
<keyword evidence="5" id="KW-0274">FAD</keyword>
<keyword evidence="5" id="KW-0285">Flavoprotein</keyword>
<evidence type="ECO:0000256" key="5">
    <source>
        <dbReference type="RuleBase" id="RU364054"/>
    </source>
</evidence>
<dbReference type="VEuPathDB" id="FungiDB:ASPZODRAFT_20636"/>
<dbReference type="EC" id="1.5.5.2" evidence="2 5"/>
<organism evidence="8 9">
    <name type="scientific">Penicilliopsis zonata CBS 506.65</name>
    <dbReference type="NCBI Taxonomy" id="1073090"/>
    <lineage>
        <taxon>Eukaryota</taxon>
        <taxon>Fungi</taxon>
        <taxon>Dikarya</taxon>
        <taxon>Ascomycota</taxon>
        <taxon>Pezizomycotina</taxon>
        <taxon>Eurotiomycetes</taxon>
        <taxon>Eurotiomycetidae</taxon>
        <taxon>Eurotiales</taxon>
        <taxon>Aspergillaceae</taxon>
        <taxon>Penicilliopsis</taxon>
    </lineage>
</organism>
<dbReference type="GeneID" id="34614096"/>
<evidence type="ECO:0000256" key="2">
    <source>
        <dbReference type="ARBA" id="ARBA00012695"/>
    </source>
</evidence>